<feature type="transmembrane region" description="Helical" evidence="6">
    <location>
        <begin position="51"/>
        <end position="71"/>
    </location>
</feature>
<dbReference type="RefSeq" id="WP_284058118.1">
    <property type="nucleotide sequence ID" value="NZ_JAMSLR010000013.1"/>
</dbReference>
<reference evidence="8" key="1">
    <citation type="submission" date="2022-06" db="EMBL/GenBank/DDBJ databases">
        <title>CFH 74404 Thermomicrobiaceae sp.</title>
        <authorList>
            <person name="Ming H."/>
            <person name="Li W.-J."/>
            <person name="Zhao Z."/>
        </authorList>
    </citation>
    <scope>NUCLEOTIDE SEQUENCE</scope>
    <source>
        <strain evidence="8">CFH 74404</strain>
    </source>
</reference>
<dbReference type="Pfam" id="PF00892">
    <property type="entry name" value="EamA"/>
    <property type="match status" value="2"/>
</dbReference>
<dbReference type="PANTHER" id="PTHR32322:SF2">
    <property type="entry name" value="EAMA DOMAIN-CONTAINING PROTEIN"/>
    <property type="match status" value="1"/>
</dbReference>
<keyword evidence="3 6" id="KW-0812">Transmembrane</keyword>
<name>A0AA42BBY4_9BACT</name>
<keyword evidence="4 6" id="KW-1133">Transmembrane helix</keyword>
<feature type="transmembrane region" description="Helical" evidence="6">
    <location>
        <begin position="261"/>
        <end position="280"/>
    </location>
</feature>
<evidence type="ECO:0000313" key="8">
    <source>
        <dbReference type="EMBL" id="MCM8750329.1"/>
    </source>
</evidence>
<feature type="transmembrane region" description="Helical" evidence="6">
    <location>
        <begin position="286"/>
        <end position="302"/>
    </location>
</feature>
<evidence type="ECO:0000256" key="2">
    <source>
        <dbReference type="ARBA" id="ARBA00007362"/>
    </source>
</evidence>
<dbReference type="AlphaFoldDB" id="A0AA42BBY4"/>
<evidence type="ECO:0000259" key="7">
    <source>
        <dbReference type="Pfam" id="PF00892"/>
    </source>
</evidence>
<keyword evidence="9" id="KW-1185">Reference proteome</keyword>
<accession>A0AA42BBY4</accession>
<comment type="caution">
    <text evidence="8">The sequence shown here is derived from an EMBL/GenBank/DDBJ whole genome shotgun (WGS) entry which is preliminary data.</text>
</comment>
<evidence type="ECO:0000256" key="3">
    <source>
        <dbReference type="ARBA" id="ARBA00022692"/>
    </source>
</evidence>
<feature type="domain" description="EamA" evidence="7">
    <location>
        <begin position="25"/>
        <end position="155"/>
    </location>
</feature>
<dbReference type="EMBL" id="JAMSLR010000013">
    <property type="protein sequence ID" value="MCM8750329.1"/>
    <property type="molecule type" value="Genomic_DNA"/>
</dbReference>
<dbReference type="Proteomes" id="UP001165306">
    <property type="component" value="Unassembled WGS sequence"/>
</dbReference>
<evidence type="ECO:0000256" key="5">
    <source>
        <dbReference type="ARBA" id="ARBA00023136"/>
    </source>
</evidence>
<protein>
    <submittedName>
        <fullName evidence="8">DMT family transporter</fullName>
    </submittedName>
</protein>
<feature type="transmembrane region" description="Helical" evidence="6">
    <location>
        <begin position="138"/>
        <end position="158"/>
    </location>
</feature>
<evidence type="ECO:0000256" key="1">
    <source>
        <dbReference type="ARBA" id="ARBA00004141"/>
    </source>
</evidence>
<dbReference type="InterPro" id="IPR000620">
    <property type="entry name" value="EamA_dom"/>
</dbReference>
<feature type="transmembrane region" description="Helical" evidence="6">
    <location>
        <begin position="164"/>
        <end position="186"/>
    </location>
</feature>
<evidence type="ECO:0000256" key="4">
    <source>
        <dbReference type="ARBA" id="ARBA00022989"/>
    </source>
</evidence>
<evidence type="ECO:0000313" key="9">
    <source>
        <dbReference type="Proteomes" id="UP001165306"/>
    </source>
</evidence>
<feature type="transmembrane region" description="Helical" evidence="6">
    <location>
        <begin position="110"/>
        <end position="131"/>
    </location>
</feature>
<dbReference type="InterPro" id="IPR037185">
    <property type="entry name" value="EmrE-like"/>
</dbReference>
<comment type="similarity">
    <text evidence="2">Belongs to the EamA transporter family.</text>
</comment>
<dbReference type="GO" id="GO:0016020">
    <property type="term" value="C:membrane"/>
    <property type="evidence" value="ECO:0007669"/>
    <property type="project" value="UniProtKB-SubCell"/>
</dbReference>
<feature type="transmembrane region" description="Helical" evidence="6">
    <location>
        <begin position="83"/>
        <end position="104"/>
    </location>
</feature>
<feature type="transmembrane region" description="Helical" evidence="6">
    <location>
        <begin position="228"/>
        <end position="249"/>
    </location>
</feature>
<comment type="subcellular location">
    <subcellularLocation>
        <location evidence="1">Membrane</location>
        <topology evidence="1">Multi-pass membrane protein</topology>
    </subcellularLocation>
</comment>
<feature type="transmembrane region" description="Helical" evidence="6">
    <location>
        <begin position="21"/>
        <end position="45"/>
    </location>
</feature>
<keyword evidence="5 6" id="KW-0472">Membrane</keyword>
<feature type="transmembrane region" description="Helical" evidence="6">
    <location>
        <begin position="198"/>
        <end position="216"/>
    </location>
</feature>
<proteinExistence type="inferred from homology"/>
<dbReference type="InterPro" id="IPR050638">
    <property type="entry name" value="AA-Vitamin_Transporters"/>
</dbReference>
<dbReference type="PANTHER" id="PTHR32322">
    <property type="entry name" value="INNER MEMBRANE TRANSPORTER"/>
    <property type="match status" value="1"/>
</dbReference>
<feature type="domain" description="EamA" evidence="7">
    <location>
        <begin position="167"/>
        <end position="302"/>
    </location>
</feature>
<dbReference type="SUPFAM" id="SSF103481">
    <property type="entry name" value="Multidrug resistance efflux transporter EmrE"/>
    <property type="match status" value="2"/>
</dbReference>
<sequence>MRTPAMIARSAKGARKAALWRWVNLPALAAVVIWGAAFPIVKYALAEFPVLAYAALRPVVAVALLFGLLRLRGESLAVERGDWPRLLLAGYGGMALFQLCYVLGLDNTSASHSALLLCASPLLGAVILWVAGRERPEIRSLAGLLLGLAGVALVVLQADPSGSASLMGDLLTLLAALGWVVVTALPRPLVVRYGPVKVTAWLLLASTSVFLPIAWRDTLAALRDPPSLLAWLSLIYSAVVAMVLANVLWQRAVRALGSTQSLVYFYLQPVIAILLAAAMLGERLGLLQAIGGAITLLGVGLVQRGKTSTG</sequence>
<gene>
    <name evidence="8" type="ORF">NET02_14340</name>
</gene>
<evidence type="ECO:0000256" key="6">
    <source>
        <dbReference type="SAM" id="Phobius"/>
    </source>
</evidence>
<organism evidence="8 9">
    <name type="scientific">Thermalbibacter longus</name>
    <dbReference type="NCBI Taxonomy" id="2951981"/>
    <lineage>
        <taxon>Bacteria</taxon>
        <taxon>Pseudomonadati</taxon>
        <taxon>Thermomicrobiota</taxon>
        <taxon>Thermomicrobia</taxon>
        <taxon>Thermomicrobiales</taxon>
        <taxon>Thermomicrobiaceae</taxon>
        <taxon>Thermalbibacter</taxon>
    </lineage>
</organism>